<dbReference type="PROSITE" id="PS50112">
    <property type="entry name" value="PAS"/>
    <property type="match status" value="1"/>
</dbReference>
<dbReference type="OrthoDB" id="9770473at2"/>
<comment type="catalytic activity">
    <reaction evidence="1">
        <text>ATP + protein L-histidine = ADP + protein N-phospho-L-histidine.</text>
        <dbReference type="EC" id="2.7.13.3"/>
    </reaction>
</comment>
<keyword evidence="11" id="KW-1185">Reference proteome</keyword>
<evidence type="ECO:0000259" key="6">
    <source>
        <dbReference type="PROSITE" id="PS50109"/>
    </source>
</evidence>
<reference evidence="10 11" key="1">
    <citation type="journal article" date="2018" name="Genet. Mol. Biol.">
        <title>The genome sequence of Dyella jiangningensis FCAV SCS01 from a lignocellulose-decomposing microbial consortium metagenome reveals potential for biotechnological applications.</title>
        <authorList>
            <person name="Desiderato J.G."/>
            <person name="Alvarenga D.O."/>
            <person name="Constancio M.T.L."/>
            <person name="Alves L.M.C."/>
            <person name="Varani A.M."/>
        </authorList>
    </citation>
    <scope>NUCLEOTIDE SEQUENCE [LARGE SCALE GENOMIC DNA]</scope>
    <source>
        <strain evidence="10 11">FCAV SCS01</strain>
    </source>
</reference>
<dbReference type="SMART" id="SM00387">
    <property type="entry name" value="HATPase_c"/>
    <property type="match status" value="1"/>
</dbReference>
<dbReference type="PRINTS" id="PR00344">
    <property type="entry name" value="BCTRLSENSOR"/>
</dbReference>
<dbReference type="Pfam" id="PF02518">
    <property type="entry name" value="HATPase_c"/>
    <property type="match status" value="1"/>
</dbReference>
<dbReference type="Gene3D" id="1.10.287.130">
    <property type="match status" value="1"/>
</dbReference>
<dbReference type="InterPro" id="IPR000014">
    <property type="entry name" value="PAS"/>
</dbReference>
<dbReference type="EMBL" id="NFZS01000002">
    <property type="protein sequence ID" value="RAO76160.1"/>
    <property type="molecule type" value="Genomic_DNA"/>
</dbReference>
<evidence type="ECO:0000259" key="9">
    <source>
        <dbReference type="PROSITE" id="PS50113"/>
    </source>
</evidence>
<feature type="domain" description="PAC" evidence="9">
    <location>
        <begin position="226"/>
        <end position="278"/>
    </location>
</feature>
<dbReference type="PANTHER" id="PTHR43065:SF42">
    <property type="entry name" value="TWO-COMPONENT SENSOR PPRA"/>
    <property type="match status" value="1"/>
</dbReference>
<keyword evidence="10" id="KW-0418">Kinase</keyword>
<dbReference type="InterPro" id="IPR000700">
    <property type="entry name" value="PAS-assoc_C"/>
</dbReference>
<dbReference type="InterPro" id="IPR003594">
    <property type="entry name" value="HATPase_dom"/>
</dbReference>
<evidence type="ECO:0000256" key="3">
    <source>
        <dbReference type="ARBA" id="ARBA00022553"/>
    </source>
</evidence>
<protein>
    <recommendedName>
        <fullName evidence="2">histidine kinase</fullName>
        <ecNumber evidence="2">2.7.13.3</ecNumber>
    </recommendedName>
</protein>
<dbReference type="NCBIfam" id="TIGR00229">
    <property type="entry name" value="sensory_box"/>
    <property type="match status" value="1"/>
</dbReference>
<dbReference type="CDD" id="cd00130">
    <property type="entry name" value="PAS"/>
    <property type="match status" value="1"/>
</dbReference>
<dbReference type="Proteomes" id="UP000248926">
    <property type="component" value="Unassembled WGS sequence"/>
</dbReference>
<evidence type="ECO:0000259" key="8">
    <source>
        <dbReference type="PROSITE" id="PS50112"/>
    </source>
</evidence>
<dbReference type="SUPFAM" id="SSF47384">
    <property type="entry name" value="Homodimeric domain of signal transducing histidine kinase"/>
    <property type="match status" value="1"/>
</dbReference>
<dbReference type="Gene3D" id="3.40.50.2300">
    <property type="match status" value="1"/>
</dbReference>
<dbReference type="PROSITE" id="PS50110">
    <property type="entry name" value="RESPONSE_REGULATORY"/>
    <property type="match status" value="1"/>
</dbReference>
<dbReference type="InterPro" id="IPR004358">
    <property type="entry name" value="Sig_transdc_His_kin-like_C"/>
</dbReference>
<dbReference type="RefSeq" id="WP_111983107.1">
    <property type="nucleotide sequence ID" value="NZ_NFZS01000002.1"/>
</dbReference>
<dbReference type="InterPro" id="IPR001789">
    <property type="entry name" value="Sig_transdc_resp-reg_receiver"/>
</dbReference>
<dbReference type="Gene3D" id="3.30.565.10">
    <property type="entry name" value="Histidine kinase-like ATPase, C-terminal domain"/>
    <property type="match status" value="1"/>
</dbReference>
<keyword evidence="3 4" id="KW-0597">Phosphoprotein</keyword>
<organism evidence="10 11">
    <name type="scientific">Dyella jiangningensis</name>
    <dbReference type="NCBI Taxonomy" id="1379159"/>
    <lineage>
        <taxon>Bacteria</taxon>
        <taxon>Pseudomonadati</taxon>
        <taxon>Pseudomonadota</taxon>
        <taxon>Gammaproteobacteria</taxon>
        <taxon>Lysobacterales</taxon>
        <taxon>Rhodanobacteraceae</taxon>
        <taxon>Dyella</taxon>
    </lineage>
</organism>
<comment type="caution">
    <text evidence="10">The sequence shown here is derived from an EMBL/GenBank/DDBJ whole genome shotgun (WGS) entry which is preliminary data.</text>
</comment>
<dbReference type="SUPFAM" id="SSF52172">
    <property type="entry name" value="CheY-like"/>
    <property type="match status" value="1"/>
</dbReference>
<dbReference type="Gene3D" id="3.30.450.20">
    <property type="entry name" value="PAS domain"/>
    <property type="match status" value="1"/>
</dbReference>
<dbReference type="SUPFAM" id="SSF55785">
    <property type="entry name" value="PYP-like sensor domain (PAS domain)"/>
    <property type="match status" value="1"/>
</dbReference>
<dbReference type="Pfam" id="PF08448">
    <property type="entry name" value="PAS_4"/>
    <property type="match status" value="1"/>
</dbReference>
<dbReference type="SMART" id="SM00091">
    <property type="entry name" value="PAS"/>
    <property type="match status" value="1"/>
</dbReference>
<dbReference type="PANTHER" id="PTHR43065">
    <property type="entry name" value="SENSOR HISTIDINE KINASE"/>
    <property type="match status" value="1"/>
</dbReference>
<proteinExistence type="predicted"/>
<dbReference type="Pfam" id="PF00512">
    <property type="entry name" value="HisKA"/>
    <property type="match status" value="1"/>
</dbReference>
<dbReference type="GO" id="GO:0000155">
    <property type="term" value="F:phosphorelay sensor kinase activity"/>
    <property type="evidence" value="ECO:0007669"/>
    <property type="project" value="InterPro"/>
</dbReference>
<feature type="domain" description="Histidine kinase" evidence="6">
    <location>
        <begin position="323"/>
        <end position="544"/>
    </location>
</feature>
<dbReference type="EC" id="2.7.13.3" evidence="2"/>
<evidence type="ECO:0000259" key="7">
    <source>
        <dbReference type="PROSITE" id="PS50110"/>
    </source>
</evidence>
<dbReference type="PROSITE" id="PS50113">
    <property type="entry name" value="PAC"/>
    <property type="match status" value="1"/>
</dbReference>
<evidence type="ECO:0000256" key="5">
    <source>
        <dbReference type="SAM" id="Coils"/>
    </source>
</evidence>
<evidence type="ECO:0000256" key="2">
    <source>
        <dbReference type="ARBA" id="ARBA00012438"/>
    </source>
</evidence>
<evidence type="ECO:0000313" key="11">
    <source>
        <dbReference type="Proteomes" id="UP000248926"/>
    </source>
</evidence>
<dbReference type="PROSITE" id="PS50109">
    <property type="entry name" value="HIS_KIN"/>
    <property type="match status" value="1"/>
</dbReference>
<name>A0A328P1W0_9GAMM</name>
<dbReference type="InterPro" id="IPR036097">
    <property type="entry name" value="HisK_dim/P_sf"/>
</dbReference>
<evidence type="ECO:0000256" key="1">
    <source>
        <dbReference type="ARBA" id="ARBA00000085"/>
    </source>
</evidence>
<dbReference type="SMART" id="SM00086">
    <property type="entry name" value="PAC"/>
    <property type="match status" value="1"/>
</dbReference>
<evidence type="ECO:0000256" key="4">
    <source>
        <dbReference type="PROSITE-ProRule" id="PRU00169"/>
    </source>
</evidence>
<dbReference type="InterPro" id="IPR001610">
    <property type="entry name" value="PAC"/>
</dbReference>
<dbReference type="SMART" id="SM00388">
    <property type="entry name" value="HisKA"/>
    <property type="match status" value="1"/>
</dbReference>
<feature type="domain" description="PAS" evidence="8">
    <location>
        <begin position="154"/>
        <end position="224"/>
    </location>
</feature>
<dbReference type="CDD" id="cd00082">
    <property type="entry name" value="HisKA"/>
    <property type="match status" value="1"/>
</dbReference>
<keyword evidence="5" id="KW-0175">Coiled coil</keyword>
<dbReference type="AlphaFoldDB" id="A0A328P1W0"/>
<feature type="modified residue" description="4-aspartylphosphate" evidence="4">
    <location>
        <position position="614"/>
    </location>
</feature>
<feature type="domain" description="Response regulatory" evidence="7">
    <location>
        <begin position="565"/>
        <end position="679"/>
    </location>
</feature>
<gene>
    <name evidence="10" type="ORF">CA260_10690</name>
</gene>
<keyword evidence="10" id="KW-0808">Transferase</keyword>
<evidence type="ECO:0000313" key="10">
    <source>
        <dbReference type="EMBL" id="RAO76160.1"/>
    </source>
</evidence>
<dbReference type="SUPFAM" id="SSF55874">
    <property type="entry name" value="ATPase domain of HSP90 chaperone/DNA topoisomerase II/histidine kinase"/>
    <property type="match status" value="1"/>
</dbReference>
<dbReference type="InterPro" id="IPR011006">
    <property type="entry name" value="CheY-like_superfamily"/>
</dbReference>
<feature type="coiled-coil region" evidence="5">
    <location>
        <begin position="266"/>
        <end position="293"/>
    </location>
</feature>
<dbReference type="Pfam" id="PF00072">
    <property type="entry name" value="Response_reg"/>
    <property type="match status" value="1"/>
</dbReference>
<dbReference type="InterPro" id="IPR035965">
    <property type="entry name" value="PAS-like_dom_sf"/>
</dbReference>
<dbReference type="InterPro" id="IPR003661">
    <property type="entry name" value="HisK_dim/P_dom"/>
</dbReference>
<accession>A0A328P1W0</accession>
<dbReference type="InterPro" id="IPR036890">
    <property type="entry name" value="HATPase_C_sf"/>
</dbReference>
<feature type="coiled-coil region" evidence="5">
    <location>
        <begin position="137"/>
        <end position="164"/>
    </location>
</feature>
<dbReference type="SMART" id="SM00448">
    <property type="entry name" value="REC"/>
    <property type="match status" value="1"/>
</dbReference>
<dbReference type="InterPro" id="IPR005467">
    <property type="entry name" value="His_kinase_dom"/>
</dbReference>
<sequence>MHREATRGYRVQVIAPWQRDGESLVDVLSADGYHAFLYPDLVALAGDIDESTGVVVLTQEALEFGVDAIQQSLAAQPTWSDVPFVVLQSPRSGRDARPPPLPSLVLNRIELERPVGAASLLSAVATAMRSRQKQFEIKDHMEELAASRKALAESEAELRRITDSLPVLIALIDSDFRYRFANLAYKDWFGIDPRDMLGKTIEEVLGKAQWEARKGPLKRALAGAEGTAELSWTPPDGRRRDAEIRYIPRRLDDGRIDGVHLFATDITERKEALEALGQAAAKLEQKVAERTEALRAEMHARSESENALRQAQKMEAVGQLTGGIAHDFNNMLTSIIGALDIVSSRVQDELIGKVVGAATEAAGRAAALTQRLLAFSRRQSLDPSPVDVNTLIRSMHMLLSQTLGEKIHIHVDLAEPLQRAQVDINQLESAVLNLCINARDAMPYGGTLSITTRSAATPPFVRTGAEANAEGYVVVEVADNGVGMEPAIKDHVFEPFFTTKPIGQGTGLGLSMIYGFMQQSKGHIDLQSTPGSGTAISLYLPMAPAHAEVASPPASEQATKGDGQLVLVVEDDDQVRLLVSFLLEELGYAVLTARDADAALSHIASHRIDLLISDVGLPGMNGRQLAEAFREGHPSTPVLLMTGYAESAAVKSEFLGYHMTMIAKPFAMDAFSKAVGDAFAGLENV</sequence>
<dbReference type="InterPro" id="IPR013656">
    <property type="entry name" value="PAS_4"/>
</dbReference>